<feature type="compositionally biased region" description="Basic and acidic residues" evidence="1">
    <location>
        <begin position="36"/>
        <end position="48"/>
    </location>
</feature>
<evidence type="ECO:0000256" key="1">
    <source>
        <dbReference type="SAM" id="MobiDB-lite"/>
    </source>
</evidence>
<evidence type="ECO:0000313" key="3">
    <source>
        <dbReference type="Proteomes" id="UP000004956"/>
    </source>
</evidence>
<comment type="caution">
    <text evidence="2">The sequence shown here is derived from an EMBL/GenBank/DDBJ whole genome shotgun (WGS) entry which is preliminary data.</text>
</comment>
<proteinExistence type="predicted"/>
<dbReference type="EMBL" id="AFBQ01000289">
    <property type="protein sequence ID" value="EHY30722.1"/>
    <property type="molecule type" value="Genomic_DNA"/>
</dbReference>
<evidence type="ECO:0000313" key="2">
    <source>
        <dbReference type="EMBL" id="EHY30722.1"/>
    </source>
</evidence>
<dbReference type="STRING" id="762967.HMPREF9440_01918"/>
<reference evidence="2 3" key="1">
    <citation type="submission" date="2011-11" db="EMBL/GenBank/DDBJ databases">
        <authorList>
            <person name="Weinstock G."/>
            <person name="Sodergren E."/>
            <person name="Clifton S."/>
            <person name="Fulton L."/>
            <person name="Fulton B."/>
            <person name="Courtney L."/>
            <person name="Fronick C."/>
            <person name="Harrison M."/>
            <person name="Strong C."/>
            <person name="Farmer C."/>
            <person name="Delahaunty K."/>
            <person name="Markovic C."/>
            <person name="Hall O."/>
            <person name="Minx P."/>
            <person name="Tomlinson C."/>
            <person name="Mitreva M."/>
            <person name="Hou S."/>
            <person name="Chen J."/>
            <person name="Wollam A."/>
            <person name="Pepin K.H."/>
            <person name="Johnson M."/>
            <person name="Bhonagiri V."/>
            <person name="Zhang X."/>
            <person name="Suruliraj S."/>
            <person name="Warren W."/>
            <person name="Chinwalla A."/>
            <person name="Mardis E.R."/>
            <person name="Wilson R.K."/>
        </authorList>
    </citation>
    <scope>NUCLEOTIDE SEQUENCE [LARGE SCALE GENOMIC DNA]</scope>
    <source>
        <strain evidence="2 3">YIT 11816</strain>
    </source>
</reference>
<protein>
    <submittedName>
        <fullName evidence="2">Uncharacterized protein</fullName>
    </submittedName>
</protein>
<keyword evidence="3" id="KW-1185">Reference proteome</keyword>
<name>H3KGN6_9BURK</name>
<gene>
    <name evidence="2" type="ORF">HMPREF9440_01918</name>
</gene>
<feature type="region of interest" description="Disordered" evidence="1">
    <location>
        <begin position="24"/>
        <end position="48"/>
    </location>
</feature>
<sequence>MAFRSHRAKDQKIKISAVFGVFRTSRRRQPPGLSGKADHSGSKDHKRSTFELIETSIFRNRLRD</sequence>
<dbReference type="HOGENOM" id="CLU_2866156_0_0_4"/>
<dbReference type="Proteomes" id="UP000004956">
    <property type="component" value="Unassembled WGS sequence"/>
</dbReference>
<dbReference type="AlphaFoldDB" id="H3KGN6"/>
<organism evidence="2 3">
    <name type="scientific">Sutterella parvirubra YIT 11816</name>
    <dbReference type="NCBI Taxonomy" id="762967"/>
    <lineage>
        <taxon>Bacteria</taxon>
        <taxon>Pseudomonadati</taxon>
        <taxon>Pseudomonadota</taxon>
        <taxon>Betaproteobacteria</taxon>
        <taxon>Burkholderiales</taxon>
        <taxon>Sutterellaceae</taxon>
        <taxon>Sutterella</taxon>
    </lineage>
</organism>
<accession>H3KGN6</accession>